<keyword evidence="1" id="KW-0732">Signal</keyword>
<feature type="signal peptide" evidence="1">
    <location>
        <begin position="1"/>
        <end position="22"/>
    </location>
</feature>
<name>A0ABQ5V531_9PROT</name>
<keyword evidence="3" id="KW-1185">Reference proteome</keyword>
<reference evidence="2" key="2">
    <citation type="submission" date="2023-01" db="EMBL/GenBank/DDBJ databases">
        <title>Draft genome sequence of Algimonas ampicilliniresistens strain NBRC 108219.</title>
        <authorList>
            <person name="Sun Q."/>
            <person name="Mori K."/>
        </authorList>
    </citation>
    <scope>NUCLEOTIDE SEQUENCE</scope>
    <source>
        <strain evidence="2">NBRC 108219</strain>
    </source>
</reference>
<proteinExistence type="predicted"/>
<comment type="caution">
    <text evidence="2">The sequence shown here is derived from an EMBL/GenBank/DDBJ whole genome shotgun (WGS) entry which is preliminary data.</text>
</comment>
<dbReference type="EMBL" id="BSNK01000001">
    <property type="protein sequence ID" value="GLQ22639.1"/>
    <property type="molecule type" value="Genomic_DNA"/>
</dbReference>
<evidence type="ECO:0000256" key="1">
    <source>
        <dbReference type="SAM" id="SignalP"/>
    </source>
</evidence>
<evidence type="ECO:0000313" key="3">
    <source>
        <dbReference type="Proteomes" id="UP001161391"/>
    </source>
</evidence>
<reference evidence="2" key="1">
    <citation type="journal article" date="2014" name="Int. J. Syst. Evol. Microbiol.">
        <title>Complete genome of a new Firmicutes species belonging to the dominant human colonic microbiota ('Ruminococcus bicirculans') reveals two chromosomes and a selective capacity to utilize plant glucans.</title>
        <authorList>
            <consortium name="NISC Comparative Sequencing Program"/>
            <person name="Wegmann U."/>
            <person name="Louis P."/>
            <person name="Goesmann A."/>
            <person name="Henrissat B."/>
            <person name="Duncan S.H."/>
            <person name="Flint H.J."/>
        </authorList>
    </citation>
    <scope>NUCLEOTIDE SEQUENCE</scope>
    <source>
        <strain evidence="2">NBRC 108219</strain>
    </source>
</reference>
<feature type="chain" id="PRO_5046181563" evidence="1">
    <location>
        <begin position="23"/>
        <end position="158"/>
    </location>
</feature>
<gene>
    <name evidence="2" type="ORF">GCM10007853_05130</name>
</gene>
<dbReference type="Proteomes" id="UP001161391">
    <property type="component" value="Unassembled WGS sequence"/>
</dbReference>
<dbReference type="RefSeq" id="WP_284387175.1">
    <property type="nucleotide sequence ID" value="NZ_BSNK01000001.1"/>
</dbReference>
<evidence type="ECO:0000313" key="2">
    <source>
        <dbReference type="EMBL" id="GLQ22639.1"/>
    </source>
</evidence>
<organism evidence="2 3">
    <name type="scientific">Algimonas ampicilliniresistens</name>
    <dbReference type="NCBI Taxonomy" id="1298735"/>
    <lineage>
        <taxon>Bacteria</taxon>
        <taxon>Pseudomonadati</taxon>
        <taxon>Pseudomonadota</taxon>
        <taxon>Alphaproteobacteria</taxon>
        <taxon>Maricaulales</taxon>
        <taxon>Robiginitomaculaceae</taxon>
        <taxon>Algimonas</taxon>
    </lineage>
</organism>
<sequence>MNFGKITSVAAGFGLMVSASMATPIFAQSSPQTADISPILLIETGPSDNADYRRMVFVKYISGNAVTVAYKAYNRAEFIQVPDTTPDTLIQACLNGPATTLEEIEAYQLDEAEARDESQMPTITHFCIKGVSEWEAGNRSIYLDPIFEGMPHAAALNN</sequence>
<protein>
    <submittedName>
        <fullName evidence="2">Uncharacterized protein</fullName>
    </submittedName>
</protein>
<accession>A0ABQ5V531</accession>